<dbReference type="Pfam" id="PF00196">
    <property type="entry name" value="GerE"/>
    <property type="match status" value="1"/>
</dbReference>
<dbReference type="GO" id="GO:0003677">
    <property type="term" value="F:DNA binding"/>
    <property type="evidence" value="ECO:0007669"/>
    <property type="project" value="InterPro"/>
</dbReference>
<dbReference type="Proteomes" id="UP000641932">
    <property type="component" value="Unassembled WGS sequence"/>
</dbReference>
<keyword evidence="1" id="KW-0547">Nucleotide-binding</keyword>
<name>A0A917ZV66_9ACTN</name>
<reference evidence="6" key="1">
    <citation type="journal article" date="2014" name="Int. J. Syst. Evol. Microbiol.">
        <title>Complete genome sequence of Corynebacterium casei LMG S-19264T (=DSM 44701T), isolated from a smear-ripened cheese.</title>
        <authorList>
            <consortium name="US DOE Joint Genome Institute (JGI-PGF)"/>
            <person name="Walter F."/>
            <person name="Albersmeier A."/>
            <person name="Kalinowski J."/>
            <person name="Ruckert C."/>
        </authorList>
    </citation>
    <scope>NUCLEOTIDE SEQUENCE</scope>
    <source>
        <strain evidence="6">CGMCC 4.7201</strain>
    </source>
</reference>
<evidence type="ECO:0000256" key="2">
    <source>
        <dbReference type="ARBA" id="ARBA00022840"/>
    </source>
</evidence>
<organism evidence="6 7">
    <name type="scientific">Wenjunlia tyrosinilytica</name>
    <dbReference type="NCBI Taxonomy" id="1544741"/>
    <lineage>
        <taxon>Bacteria</taxon>
        <taxon>Bacillati</taxon>
        <taxon>Actinomycetota</taxon>
        <taxon>Actinomycetes</taxon>
        <taxon>Kitasatosporales</taxon>
        <taxon>Streptomycetaceae</taxon>
        <taxon>Wenjunlia</taxon>
    </lineage>
</organism>
<dbReference type="Pfam" id="PF13191">
    <property type="entry name" value="AAA_16"/>
    <property type="match status" value="1"/>
</dbReference>
<keyword evidence="2" id="KW-0067">ATP-binding</keyword>
<dbReference type="AlphaFoldDB" id="A0A917ZV66"/>
<dbReference type="PANTHER" id="PTHR16305:SF35">
    <property type="entry name" value="TRANSCRIPTIONAL ACTIVATOR DOMAIN"/>
    <property type="match status" value="1"/>
</dbReference>
<dbReference type="Gene3D" id="3.40.50.300">
    <property type="entry name" value="P-loop containing nucleotide triphosphate hydrolases"/>
    <property type="match status" value="1"/>
</dbReference>
<feature type="domain" description="Orc1-like AAA ATPase" evidence="5">
    <location>
        <begin position="15"/>
        <end position="191"/>
    </location>
</feature>
<proteinExistence type="predicted"/>
<feature type="domain" description="HTH luxR-type" evidence="4">
    <location>
        <begin position="909"/>
        <end position="953"/>
    </location>
</feature>
<dbReference type="EMBL" id="BMMS01000026">
    <property type="protein sequence ID" value="GGO95658.1"/>
    <property type="molecule type" value="Genomic_DNA"/>
</dbReference>
<comment type="caution">
    <text evidence="6">The sequence shown here is derived from an EMBL/GenBank/DDBJ whole genome shotgun (WGS) entry which is preliminary data.</text>
</comment>
<sequence>MAYTGDRQGRPRRPLLERDAELAALDAMLTELSASSTGSATPCAGGLVAFAGPAGLGKTTLLTEVRRRAVARGCTVLFARGGEQEQGVAFHVVRQLVQPVLASGTEEGHRKILGSWYDIVAPAVGLVAGGSEASPDPQGVRDGLDWIATRFAVQQAPLVVMLDDAHWADAESLAWLTGFAPRVTELPILLVVAYRSDELPPDALPFAKLAERHGSRPFNLVPLTPSAVTRIVRDALGEEADEAFCRETWAVTGGNPFEIVELAAKIADHGLKPQAVHIPELRDLASAVKGGGLVERLERLGTSAVRFAWSAAVLGAEASRSLAASVGGLGEAESADAVARLREARILADAAPEAPEDDRLEFFHPLVATAVYRAIPAAFRVAMHGQAAAVVSNAGLGATTAARHLLEMHPESDPWAVRQLREAAREYLRAGAPEAARRCLARALREPPALEERADVLFELGCSALLTEPATTVNHLRAALEEPVLDPALREAIVYRLAQALGHSDRMAEAAATVAEAARGATDTRTRLRMQAEQFMWNAFRADEQDSPARSRRLARLADHLTGRGTAERYILGLRAWDAMVRGEPAATALHYAEEALGEGLTWTDERWGFEVPVLVALTFMYCDQPGRAEGLFNRGIAECEGKGWRGAHLSFGYTLLGYIRCRRGRLGEAEALVRGGLRIADRVGHQVPAQYFAIGILIEILLARGRTDDAQALATTYSYGQVVPSAVVYPDSQTVHSELLLALGKRQEAEQQLVRVGERLEPRGMRNPAWCPWQLHLARSLEESDPERALELAREGVDRARRFGTRSAIGQALCAMASVTRGGQRLTLLAEAVEHLERSPAGYDLACALVDHGVALRRAGLPQDAAEQLHRGLEGAAQCGADALAARAREELDAAGLWPVQLRTATTESLTARERTVAEWAAHGWSNARIAEALGAPDPAVTRLLSDIYRKVGSDHEGLPRLLGIQEGATRRRTTESCARPAPMSHD</sequence>
<dbReference type="GO" id="GO:0005737">
    <property type="term" value="C:cytoplasm"/>
    <property type="evidence" value="ECO:0007669"/>
    <property type="project" value="TreeGrafter"/>
</dbReference>
<accession>A0A917ZV66</accession>
<reference evidence="6" key="2">
    <citation type="submission" date="2020-09" db="EMBL/GenBank/DDBJ databases">
        <authorList>
            <person name="Sun Q."/>
            <person name="Zhou Y."/>
        </authorList>
    </citation>
    <scope>NUCLEOTIDE SEQUENCE</scope>
    <source>
        <strain evidence="6">CGMCC 4.7201</strain>
    </source>
</reference>
<dbReference type="SUPFAM" id="SSF52540">
    <property type="entry name" value="P-loop containing nucleoside triphosphate hydrolases"/>
    <property type="match status" value="1"/>
</dbReference>
<evidence type="ECO:0000256" key="3">
    <source>
        <dbReference type="SAM" id="MobiDB-lite"/>
    </source>
</evidence>
<keyword evidence="7" id="KW-1185">Reference proteome</keyword>
<dbReference type="GO" id="GO:0005524">
    <property type="term" value="F:ATP binding"/>
    <property type="evidence" value="ECO:0007669"/>
    <property type="project" value="UniProtKB-KW"/>
</dbReference>
<evidence type="ECO:0000313" key="7">
    <source>
        <dbReference type="Proteomes" id="UP000641932"/>
    </source>
</evidence>
<protein>
    <submittedName>
        <fullName evidence="6">Uncharacterized protein</fullName>
    </submittedName>
</protein>
<dbReference type="PANTHER" id="PTHR16305">
    <property type="entry name" value="TESTICULAR SOLUBLE ADENYLYL CYCLASE"/>
    <property type="match status" value="1"/>
</dbReference>
<dbReference type="GO" id="GO:0004016">
    <property type="term" value="F:adenylate cyclase activity"/>
    <property type="evidence" value="ECO:0007669"/>
    <property type="project" value="TreeGrafter"/>
</dbReference>
<dbReference type="RefSeq" id="WP_189134352.1">
    <property type="nucleotide sequence ID" value="NZ_BMMS01000026.1"/>
</dbReference>
<gene>
    <name evidence="6" type="ORF">GCM10012280_53360</name>
</gene>
<dbReference type="InterPro" id="IPR016032">
    <property type="entry name" value="Sig_transdc_resp-reg_C-effctor"/>
</dbReference>
<evidence type="ECO:0000256" key="1">
    <source>
        <dbReference type="ARBA" id="ARBA00022741"/>
    </source>
</evidence>
<dbReference type="InterPro" id="IPR027417">
    <property type="entry name" value="P-loop_NTPase"/>
</dbReference>
<dbReference type="GO" id="GO:0006355">
    <property type="term" value="P:regulation of DNA-templated transcription"/>
    <property type="evidence" value="ECO:0007669"/>
    <property type="project" value="InterPro"/>
</dbReference>
<evidence type="ECO:0000259" key="4">
    <source>
        <dbReference type="Pfam" id="PF00196"/>
    </source>
</evidence>
<dbReference type="Gene3D" id="1.10.10.10">
    <property type="entry name" value="Winged helix-like DNA-binding domain superfamily/Winged helix DNA-binding domain"/>
    <property type="match status" value="1"/>
</dbReference>
<feature type="region of interest" description="Disordered" evidence="3">
    <location>
        <begin position="967"/>
        <end position="988"/>
    </location>
</feature>
<evidence type="ECO:0000259" key="5">
    <source>
        <dbReference type="Pfam" id="PF13191"/>
    </source>
</evidence>
<evidence type="ECO:0000313" key="6">
    <source>
        <dbReference type="EMBL" id="GGO95658.1"/>
    </source>
</evidence>
<dbReference type="SUPFAM" id="SSF46894">
    <property type="entry name" value="C-terminal effector domain of the bipartite response regulators"/>
    <property type="match status" value="1"/>
</dbReference>
<dbReference type="InterPro" id="IPR041664">
    <property type="entry name" value="AAA_16"/>
</dbReference>
<dbReference type="InterPro" id="IPR036388">
    <property type="entry name" value="WH-like_DNA-bd_sf"/>
</dbReference>
<dbReference type="InterPro" id="IPR000792">
    <property type="entry name" value="Tscrpt_reg_LuxR_C"/>
</dbReference>